<dbReference type="EMBL" id="JAINUF010000012">
    <property type="protein sequence ID" value="KAJ8346251.1"/>
    <property type="molecule type" value="Genomic_DNA"/>
</dbReference>
<dbReference type="Proteomes" id="UP001152622">
    <property type="component" value="Chromosome 12"/>
</dbReference>
<feature type="region of interest" description="Disordered" evidence="1">
    <location>
        <begin position="118"/>
        <end position="169"/>
    </location>
</feature>
<keyword evidence="3" id="KW-1185">Reference proteome</keyword>
<dbReference type="AlphaFoldDB" id="A0A9Q1EWB1"/>
<organism evidence="2 3">
    <name type="scientific">Synaphobranchus kaupii</name>
    <name type="common">Kaup's arrowtooth eel</name>
    <dbReference type="NCBI Taxonomy" id="118154"/>
    <lineage>
        <taxon>Eukaryota</taxon>
        <taxon>Metazoa</taxon>
        <taxon>Chordata</taxon>
        <taxon>Craniata</taxon>
        <taxon>Vertebrata</taxon>
        <taxon>Euteleostomi</taxon>
        <taxon>Actinopterygii</taxon>
        <taxon>Neopterygii</taxon>
        <taxon>Teleostei</taxon>
        <taxon>Anguilliformes</taxon>
        <taxon>Synaphobranchidae</taxon>
        <taxon>Synaphobranchus</taxon>
    </lineage>
</organism>
<feature type="region of interest" description="Disordered" evidence="1">
    <location>
        <begin position="206"/>
        <end position="235"/>
    </location>
</feature>
<proteinExistence type="predicted"/>
<evidence type="ECO:0000256" key="1">
    <source>
        <dbReference type="SAM" id="MobiDB-lite"/>
    </source>
</evidence>
<evidence type="ECO:0000313" key="3">
    <source>
        <dbReference type="Proteomes" id="UP001152622"/>
    </source>
</evidence>
<feature type="compositionally biased region" description="Basic residues" evidence="1">
    <location>
        <begin position="130"/>
        <end position="139"/>
    </location>
</feature>
<gene>
    <name evidence="2" type="ORF">SKAU_G00304440</name>
</gene>
<evidence type="ECO:0000313" key="2">
    <source>
        <dbReference type="EMBL" id="KAJ8346251.1"/>
    </source>
</evidence>
<feature type="region of interest" description="Disordered" evidence="1">
    <location>
        <begin position="35"/>
        <end position="56"/>
    </location>
</feature>
<reference evidence="2" key="1">
    <citation type="journal article" date="2023" name="Science">
        <title>Genome structures resolve the early diversification of teleost fishes.</title>
        <authorList>
            <person name="Parey E."/>
            <person name="Louis A."/>
            <person name="Montfort J."/>
            <person name="Bouchez O."/>
            <person name="Roques C."/>
            <person name="Iampietro C."/>
            <person name="Lluch J."/>
            <person name="Castinel A."/>
            <person name="Donnadieu C."/>
            <person name="Desvignes T."/>
            <person name="Floi Bucao C."/>
            <person name="Jouanno E."/>
            <person name="Wen M."/>
            <person name="Mejri S."/>
            <person name="Dirks R."/>
            <person name="Jansen H."/>
            <person name="Henkel C."/>
            <person name="Chen W.J."/>
            <person name="Zahm M."/>
            <person name="Cabau C."/>
            <person name="Klopp C."/>
            <person name="Thompson A.W."/>
            <person name="Robinson-Rechavi M."/>
            <person name="Braasch I."/>
            <person name="Lecointre G."/>
            <person name="Bobe J."/>
            <person name="Postlethwait J.H."/>
            <person name="Berthelot C."/>
            <person name="Roest Crollius H."/>
            <person name="Guiguen Y."/>
        </authorList>
    </citation>
    <scope>NUCLEOTIDE SEQUENCE</scope>
    <source>
        <strain evidence="2">WJC10195</strain>
    </source>
</reference>
<name>A0A9Q1EWB1_SYNKA</name>
<sequence>MPRDVLINGGESLRGKWPLSPRSYRRVTCGWHPRLPRSPLTRRGSKGVAGSPQGHSANLFFRNLNQKRAGRTPVFYRASRGHPCTVSEEAERLSKVYWQHQLHRCPLVYRTSRKALGPVPQTQTAVPRSGRGRRLKRRPRMAESPRARGRLSPLGFEESTDTSAPLAVPPAPPRLRNLLAVSAHFRSKKWKLAVTAVAYAERNLSDETPKDPMTGANRLGGGRPLAASPSRNKHA</sequence>
<accession>A0A9Q1EWB1</accession>
<protein>
    <submittedName>
        <fullName evidence="2">Uncharacterized protein</fullName>
    </submittedName>
</protein>
<comment type="caution">
    <text evidence="2">The sequence shown here is derived from an EMBL/GenBank/DDBJ whole genome shotgun (WGS) entry which is preliminary data.</text>
</comment>